<evidence type="ECO:0000256" key="2">
    <source>
        <dbReference type="ARBA" id="ARBA00022692"/>
    </source>
</evidence>
<dbReference type="SUPFAM" id="SSF56176">
    <property type="entry name" value="FAD-binding/transporter-associated domain-like"/>
    <property type="match status" value="1"/>
</dbReference>
<evidence type="ECO:0000256" key="5">
    <source>
        <dbReference type="ARBA" id="ARBA00023122"/>
    </source>
</evidence>
<dbReference type="Gene3D" id="3.30.465.10">
    <property type="match status" value="1"/>
</dbReference>
<accession>A0A6C2UPK1</accession>
<protein>
    <submittedName>
        <fullName evidence="12">Magnesium and cobalt efflux protein CorC</fullName>
    </submittedName>
</protein>
<evidence type="ECO:0000313" key="12">
    <source>
        <dbReference type="EMBL" id="VGO20936.1"/>
    </source>
</evidence>
<evidence type="ECO:0000256" key="3">
    <source>
        <dbReference type="ARBA" id="ARBA00022737"/>
    </source>
</evidence>
<keyword evidence="3" id="KW-0677">Repeat</keyword>
<keyword evidence="5 7" id="KW-0129">CBS domain</keyword>
<evidence type="ECO:0000256" key="8">
    <source>
        <dbReference type="PROSITE-ProRule" id="PRU01193"/>
    </source>
</evidence>
<dbReference type="CDD" id="cd04590">
    <property type="entry name" value="CBS_pair_CorC_HlyC_assoc"/>
    <property type="match status" value="1"/>
</dbReference>
<evidence type="ECO:0000256" key="9">
    <source>
        <dbReference type="SAM" id="Phobius"/>
    </source>
</evidence>
<feature type="domain" description="CBS" evidence="10">
    <location>
        <begin position="257"/>
        <end position="313"/>
    </location>
</feature>
<dbReference type="InterPro" id="IPR005170">
    <property type="entry name" value="Transptr-assoc_dom"/>
</dbReference>
<keyword evidence="2 8" id="KW-0812">Transmembrane</keyword>
<dbReference type="GO" id="GO:0005886">
    <property type="term" value="C:plasma membrane"/>
    <property type="evidence" value="ECO:0007669"/>
    <property type="project" value="TreeGrafter"/>
</dbReference>
<proteinExistence type="predicted"/>
<feature type="transmembrane region" description="Helical" evidence="9">
    <location>
        <begin position="83"/>
        <end position="103"/>
    </location>
</feature>
<dbReference type="InterPro" id="IPR046342">
    <property type="entry name" value="CBS_dom_sf"/>
</dbReference>
<dbReference type="SMART" id="SM01091">
    <property type="entry name" value="CorC_HlyC"/>
    <property type="match status" value="1"/>
</dbReference>
<evidence type="ECO:0000313" key="13">
    <source>
        <dbReference type="Proteomes" id="UP000346198"/>
    </source>
</evidence>
<feature type="transmembrane region" description="Helical" evidence="9">
    <location>
        <begin position="50"/>
        <end position="76"/>
    </location>
</feature>
<keyword evidence="4 8" id="KW-1133">Transmembrane helix</keyword>
<dbReference type="Proteomes" id="UP000346198">
    <property type="component" value="Unassembled WGS sequence"/>
</dbReference>
<keyword evidence="6 8" id="KW-0472">Membrane</keyword>
<comment type="subcellular location">
    <subcellularLocation>
        <location evidence="1">Membrane</location>
        <topology evidence="1">Multi-pass membrane protein</topology>
    </subcellularLocation>
</comment>
<dbReference type="PROSITE" id="PS51371">
    <property type="entry name" value="CBS"/>
    <property type="match status" value="1"/>
</dbReference>
<dbReference type="InterPro" id="IPR000644">
    <property type="entry name" value="CBS_dom"/>
</dbReference>
<evidence type="ECO:0000256" key="1">
    <source>
        <dbReference type="ARBA" id="ARBA00004141"/>
    </source>
</evidence>
<sequence length="410" mass="45871">MALLLCCSAFFSGTETALFSLTREQVKKLRHDGRHVEKLLALLSANPSGLLIAILFGNLVVNILFFSMSAVLALNIAKQYGDWWQAVVGFAVLLLVILVGEILPKAIGISFPERVVRLNSLPLRSWFRFMGPVRVALEHVTRHMEPPEQHDNRLDAAEFKTLVEVTQHDPSFGRQEKAIVEDIVNLPEIRVRELMVPRVKQLFRRADALAGEALAEAAEREIELIPIYEEDEDNIVGFVEVRDLFVDSDPDRPLSDFANPVQFVPEAMRADEMLRQFLAEGLRMVCVVDEYGGLAGTVCLEDLLEEVVGEFDVMDAPEFEQLSETTYRLLGSLGVREWRSLFVGFLPDEMMRDLALDTLSGLVVSLLKRMPVPGDVAHVGNLRFTVEQVRSNRIESVLLELESNGGGGES</sequence>
<evidence type="ECO:0000256" key="4">
    <source>
        <dbReference type="ARBA" id="ARBA00022989"/>
    </source>
</evidence>
<dbReference type="PROSITE" id="PS51846">
    <property type="entry name" value="CNNM"/>
    <property type="match status" value="1"/>
</dbReference>
<evidence type="ECO:0000256" key="7">
    <source>
        <dbReference type="PROSITE-ProRule" id="PRU00703"/>
    </source>
</evidence>
<dbReference type="PANTHER" id="PTHR22777:SF17">
    <property type="entry name" value="UPF0053 PROTEIN SLL0260"/>
    <property type="match status" value="1"/>
</dbReference>
<feature type="domain" description="CNNM transmembrane" evidence="11">
    <location>
        <begin position="1"/>
        <end position="115"/>
    </location>
</feature>
<dbReference type="Pfam" id="PF03471">
    <property type="entry name" value="CorC_HlyC"/>
    <property type="match status" value="1"/>
</dbReference>
<dbReference type="GO" id="GO:0050660">
    <property type="term" value="F:flavin adenine dinucleotide binding"/>
    <property type="evidence" value="ECO:0007669"/>
    <property type="project" value="InterPro"/>
</dbReference>
<evidence type="ECO:0000259" key="10">
    <source>
        <dbReference type="PROSITE" id="PS51371"/>
    </source>
</evidence>
<dbReference type="Pfam" id="PF00571">
    <property type="entry name" value="CBS"/>
    <property type="match status" value="1"/>
</dbReference>
<reference evidence="12 13" key="1">
    <citation type="submission" date="2019-04" db="EMBL/GenBank/DDBJ databases">
        <authorList>
            <person name="Van Vliet M D."/>
        </authorList>
    </citation>
    <scope>NUCLEOTIDE SEQUENCE [LARGE SCALE GENOMIC DNA]</scope>
    <source>
        <strain evidence="12 13">F21</strain>
    </source>
</reference>
<dbReference type="RefSeq" id="WP_281281220.1">
    <property type="nucleotide sequence ID" value="NZ_CAAHFH010000002.1"/>
</dbReference>
<name>A0A6C2UPK1_9BACT</name>
<dbReference type="PANTHER" id="PTHR22777">
    <property type="entry name" value="HEMOLYSIN-RELATED"/>
    <property type="match status" value="1"/>
</dbReference>
<dbReference type="InterPro" id="IPR002550">
    <property type="entry name" value="CNNM"/>
</dbReference>
<dbReference type="Pfam" id="PF01595">
    <property type="entry name" value="CNNM"/>
    <property type="match status" value="1"/>
</dbReference>
<dbReference type="InterPro" id="IPR016169">
    <property type="entry name" value="FAD-bd_PCMH_sub2"/>
</dbReference>
<dbReference type="EMBL" id="CAAHFH010000002">
    <property type="protein sequence ID" value="VGO20936.1"/>
    <property type="molecule type" value="Genomic_DNA"/>
</dbReference>
<dbReference type="InterPro" id="IPR036318">
    <property type="entry name" value="FAD-bd_PCMH-like_sf"/>
</dbReference>
<organism evidence="12 13">
    <name type="scientific">Pontiella sulfatireligans</name>
    <dbReference type="NCBI Taxonomy" id="2750658"/>
    <lineage>
        <taxon>Bacteria</taxon>
        <taxon>Pseudomonadati</taxon>
        <taxon>Kiritimatiellota</taxon>
        <taxon>Kiritimatiellia</taxon>
        <taxon>Kiritimatiellales</taxon>
        <taxon>Pontiellaceae</taxon>
        <taxon>Pontiella</taxon>
    </lineage>
</organism>
<evidence type="ECO:0000256" key="6">
    <source>
        <dbReference type="ARBA" id="ARBA00023136"/>
    </source>
</evidence>
<evidence type="ECO:0000259" key="11">
    <source>
        <dbReference type="PROSITE" id="PS51846"/>
    </source>
</evidence>
<dbReference type="Gene3D" id="3.10.580.10">
    <property type="entry name" value="CBS-domain"/>
    <property type="match status" value="1"/>
</dbReference>
<dbReference type="InterPro" id="IPR044751">
    <property type="entry name" value="Ion_transp-like_CBS"/>
</dbReference>
<gene>
    <name evidence="12" type="primary">corC_1</name>
    <name evidence="12" type="ORF">SCARR_03003</name>
</gene>
<keyword evidence="13" id="KW-1185">Reference proteome</keyword>
<dbReference type="AlphaFoldDB" id="A0A6C2UPK1"/>
<dbReference type="SUPFAM" id="SSF54631">
    <property type="entry name" value="CBS-domain pair"/>
    <property type="match status" value="1"/>
</dbReference>